<organism evidence="1">
    <name type="scientific">uncultured Caudovirales phage</name>
    <dbReference type="NCBI Taxonomy" id="2100421"/>
    <lineage>
        <taxon>Viruses</taxon>
        <taxon>Duplodnaviria</taxon>
        <taxon>Heunggongvirae</taxon>
        <taxon>Uroviricota</taxon>
        <taxon>Caudoviricetes</taxon>
        <taxon>Peduoviridae</taxon>
        <taxon>Maltschvirus</taxon>
        <taxon>Maltschvirus maltsch</taxon>
    </lineage>
</organism>
<proteinExistence type="predicted"/>
<name>A0A6J7XRH4_9CAUD</name>
<evidence type="ECO:0000313" key="1">
    <source>
        <dbReference type="EMBL" id="CAB5238865.1"/>
    </source>
</evidence>
<dbReference type="EMBL" id="LR798463">
    <property type="protein sequence ID" value="CAB5238865.1"/>
    <property type="molecule type" value="Genomic_DNA"/>
</dbReference>
<reference evidence="1" key="1">
    <citation type="submission" date="2020-05" db="EMBL/GenBank/DDBJ databases">
        <authorList>
            <person name="Chiriac C."/>
            <person name="Salcher M."/>
            <person name="Ghai R."/>
            <person name="Kavagutti S V."/>
        </authorList>
    </citation>
    <scope>NUCLEOTIDE SEQUENCE</scope>
</reference>
<sequence>MVNEQQKKIAYAEGYHAGMLHEEFDNPYEDFDLRVQFNYGFRTATDRIDSLVSNNVKEYA</sequence>
<protein>
    <submittedName>
        <fullName evidence="1">Uncharacterized protein</fullName>
    </submittedName>
</protein>
<gene>
    <name evidence="1" type="ORF">UFOVP230_54</name>
</gene>
<accession>A0A6J7XRH4</accession>